<sequence>MSIALFGTGLVGLGLMRRARKAA</sequence>
<accession>A0ABS3KRT7</accession>
<organism evidence="1 2">
    <name type="scientific">Roseomonas haemaphysalidis</name>
    <dbReference type="NCBI Taxonomy" id="2768162"/>
    <lineage>
        <taxon>Bacteria</taxon>
        <taxon>Pseudomonadati</taxon>
        <taxon>Pseudomonadota</taxon>
        <taxon>Alphaproteobacteria</taxon>
        <taxon>Acetobacterales</taxon>
        <taxon>Roseomonadaceae</taxon>
        <taxon>Roseomonas</taxon>
    </lineage>
</organism>
<dbReference type="EMBL" id="JACTNG010000007">
    <property type="protein sequence ID" value="MBO1080188.1"/>
    <property type="molecule type" value="Genomic_DNA"/>
</dbReference>
<proteinExistence type="predicted"/>
<dbReference type="Proteomes" id="UP001518989">
    <property type="component" value="Unassembled WGS sequence"/>
</dbReference>
<evidence type="ECO:0008006" key="3">
    <source>
        <dbReference type="Google" id="ProtNLM"/>
    </source>
</evidence>
<evidence type="ECO:0000313" key="1">
    <source>
        <dbReference type="EMBL" id="MBO1080188.1"/>
    </source>
</evidence>
<protein>
    <recommendedName>
        <fullName evidence="3">PEP-CTERM sorting domain-containing protein</fullName>
    </recommendedName>
</protein>
<evidence type="ECO:0000313" key="2">
    <source>
        <dbReference type="Proteomes" id="UP001518989"/>
    </source>
</evidence>
<keyword evidence="2" id="KW-1185">Reference proteome</keyword>
<name>A0ABS3KRT7_9PROT</name>
<comment type="caution">
    <text evidence="1">The sequence shown here is derived from an EMBL/GenBank/DDBJ whole genome shotgun (WGS) entry which is preliminary data.</text>
</comment>
<gene>
    <name evidence="1" type="ORF">IAI61_14200</name>
</gene>
<reference evidence="1 2" key="1">
    <citation type="submission" date="2020-09" db="EMBL/GenBank/DDBJ databases">
        <title>Roseomonas.</title>
        <authorList>
            <person name="Zhu W."/>
        </authorList>
    </citation>
    <scope>NUCLEOTIDE SEQUENCE [LARGE SCALE GENOMIC DNA]</scope>
    <source>
        <strain evidence="1 2">573</strain>
    </source>
</reference>